<dbReference type="AlphaFoldDB" id="A0A4D6NLC2"/>
<evidence type="ECO:0000313" key="2">
    <source>
        <dbReference type="Proteomes" id="UP000501690"/>
    </source>
</evidence>
<accession>A0A4D6NLC2</accession>
<sequence length="97" mass="10577">MEFDSSSSGIQFNAFSVPATYAFGLFGAIKFGAAISSFREIATIVPYRGSQRKHHDNTYLNPSYDVFGIHVNVGWNLSATKTDLVVTTNLTLLVVAN</sequence>
<evidence type="ECO:0000313" key="1">
    <source>
        <dbReference type="EMBL" id="QCE14436.1"/>
    </source>
</evidence>
<reference evidence="1 2" key="1">
    <citation type="submission" date="2019-04" db="EMBL/GenBank/DDBJ databases">
        <title>An improved genome assembly and genetic linkage map for asparagus bean, Vigna unguiculata ssp. sesquipedialis.</title>
        <authorList>
            <person name="Xia Q."/>
            <person name="Zhang R."/>
            <person name="Dong Y."/>
        </authorList>
    </citation>
    <scope>NUCLEOTIDE SEQUENCE [LARGE SCALE GENOMIC DNA]</scope>
    <source>
        <tissue evidence="1">Leaf</tissue>
    </source>
</reference>
<keyword evidence="2" id="KW-1185">Reference proteome</keyword>
<proteinExistence type="predicted"/>
<gene>
    <name evidence="1" type="ORF">DEO72_LG11g1436</name>
</gene>
<dbReference type="Proteomes" id="UP000501690">
    <property type="component" value="Linkage Group LG11"/>
</dbReference>
<dbReference type="EMBL" id="CP039355">
    <property type="protein sequence ID" value="QCE14436.1"/>
    <property type="molecule type" value="Genomic_DNA"/>
</dbReference>
<organism evidence="1 2">
    <name type="scientific">Vigna unguiculata</name>
    <name type="common">Cowpea</name>
    <dbReference type="NCBI Taxonomy" id="3917"/>
    <lineage>
        <taxon>Eukaryota</taxon>
        <taxon>Viridiplantae</taxon>
        <taxon>Streptophyta</taxon>
        <taxon>Embryophyta</taxon>
        <taxon>Tracheophyta</taxon>
        <taxon>Spermatophyta</taxon>
        <taxon>Magnoliopsida</taxon>
        <taxon>eudicotyledons</taxon>
        <taxon>Gunneridae</taxon>
        <taxon>Pentapetalae</taxon>
        <taxon>rosids</taxon>
        <taxon>fabids</taxon>
        <taxon>Fabales</taxon>
        <taxon>Fabaceae</taxon>
        <taxon>Papilionoideae</taxon>
        <taxon>50 kb inversion clade</taxon>
        <taxon>NPAAA clade</taxon>
        <taxon>indigoferoid/millettioid clade</taxon>
        <taxon>Phaseoleae</taxon>
        <taxon>Vigna</taxon>
    </lineage>
</organism>
<protein>
    <submittedName>
        <fullName evidence="1">Uncharacterized protein</fullName>
    </submittedName>
</protein>
<name>A0A4D6NLC2_VIGUN</name>